<evidence type="ECO:0000259" key="2">
    <source>
        <dbReference type="Pfam" id="PF01266"/>
    </source>
</evidence>
<evidence type="ECO:0000313" key="3">
    <source>
        <dbReference type="EMBL" id="OAP95681.1"/>
    </source>
</evidence>
<name>A0A179BWX5_RHILE</name>
<dbReference type="PANTHER" id="PTHR13847:SF281">
    <property type="entry name" value="FAD DEPENDENT OXIDOREDUCTASE DOMAIN-CONTAINING PROTEIN"/>
    <property type="match status" value="1"/>
</dbReference>
<dbReference type="GO" id="GO:0016491">
    <property type="term" value="F:oxidoreductase activity"/>
    <property type="evidence" value="ECO:0007669"/>
    <property type="project" value="UniProtKB-KW"/>
</dbReference>
<dbReference type="SUPFAM" id="SSF51905">
    <property type="entry name" value="FAD/NAD(P)-binding domain"/>
    <property type="match status" value="1"/>
</dbReference>
<comment type="caution">
    <text evidence="3">The sequence shown here is derived from an EMBL/GenBank/DDBJ whole genome shotgun (WGS) entry which is preliminary data.</text>
</comment>
<sequence>MTRHVIKRLPIDTGVSGWEAISERAFPATALEHDITADWLIVGGGFAGLSAARRLSQLRPEDKIVVLEAREVAKGPAGRNSGFMIDVPHNLSSGEYSVADEKATKDEIRQNRLAISFAADVAAEYGLSRETFDPSGKVNAAASERGLGLNDNYRKSLEKIGEEHRVLDADQMREMTGSRYYRGGLYTPGAVMIQPADYIRGLARGLRSKVAIHEHSPVLELSREGRSWKAKSGRGSVFAPKVILGVNGHIQSFGHFRGRLMHIFTYASMTSAFSQNEFGGDVSGADRWALLPADPMGATVRKITTDGRSRIVIRTRFTYDPSLQVSEKRVAGVAAEQRRSFDARFPGLESLPMEYSWAGALCLSRNHVPAFGEVEEGLFSACCENGLGTVKSTLAGMMAADLAAGAGTSELDRYRNQPEPSKLPPEPFAWLGVNSVIRFQELRAGREG</sequence>
<dbReference type="InterPro" id="IPR006076">
    <property type="entry name" value="FAD-dep_OxRdtase"/>
</dbReference>
<dbReference type="PANTHER" id="PTHR13847">
    <property type="entry name" value="SARCOSINE DEHYDROGENASE-RELATED"/>
    <property type="match status" value="1"/>
</dbReference>
<dbReference type="Gene3D" id="3.50.50.60">
    <property type="entry name" value="FAD/NAD(P)-binding domain"/>
    <property type="match status" value="1"/>
</dbReference>
<gene>
    <name evidence="3" type="ORF">A4U53_17390</name>
</gene>
<evidence type="ECO:0000256" key="1">
    <source>
        <dbReference type="ARBA" id="ARBA00023002"/>
    </source>
</evidence>
<dbReference type="InterPro" id="IPR036188">
    <property type="entry name" value="FAD/NAD-bd_sf"/>
</dbReference>
<organism evidence="3">
    <name type="scientific">Rhizobium leguminosarum</name>
    <dbReference type="NCBI Taxonomy" id="384"/>
    <lineage>
        <taxon>Bacteria</taxon>
        <taxon>Pseudomonadati</taxon>
        <taxon>Pseudomonadota</taxon>
        <taxon>Alphaproteobacteria</taxon>
        <taxon>Hyphomicrobiales</taxon>
        <taxon>Rhizobiaceae</taxon>
        <taxon>Rhizobium/Agrobacterium group</taxon>
        <taxon>Rhizobium</taxon>
    </lineage>
</organism>
<protein>
    <submittedName>
        <fullName evidence="3">Oxidoreductase</fullName>
    </submittedName>
</protein>
<proteinExistence type="predicted"/>
<accession>A0A179BWX5</accession>
<reference evidence="3" key="1">
    <citation type="submission" date="2016-04" db="EMBL/GenBank/DDBJ databases">
        <title>Fast-growing isolate from the root nodules of Vavilovia formosa.</title>
        <authorList>
            <person name="Kimeklis A."/>
            <person name="Safronova V."/>
            <person name="Belimov A."/>
            <person name="Andronov E."/>
        </authorList>
    </citation>
    <scope>NUCLEOTIDE SEQUENCE [LARGE SCALE GENOMIC DNA]</scope>
    <source>
        <strain evidence="3">Vaf-46</strain>
    </source>
</reference>
<keyword evidence="1" id="KW-0560">Oxidoreductase</keyword>
<dbReference type="EMBL" id="LWBS01000108">
    <property type="protein sequence ID" value="OAP95681.1"/>
    <property type="molecule type" value="Genomic_DNA"/>
</dbReference>
<dbReference type="AlphaFoldDB" id="A0A179BWX5"/>
<dbReference type="GO" id="GO:0005737">
    <property type="term" value="C:cytoplasm"/>
    <property type="evidence" value="ECO:0007669"/>
    <property type="project" value="TreeGrafter"/>
</dbReference>
<dbReference type="Pfam" id="PF01266">
    <property type="entry name" value="DAO"/>
    <property type="match status" value="1"/>
</dbReference>
<dbReference type="Gene3D" id="3.30.9.10">
    <property type="entry name" value="D-Amino Acid Oxidase, subunit A, domain 2"/>
    <property type="match status" value="1"/>
</dbReference>
<dbReference type="eggNOG" id="COG0665">
    <property type="taxonomic scope" value="Bacteria"/>
</dbReference>
<feature type="domain" description="FAD dependent oxidoreductase" evidence="2">
    <location>
        <begin position="38"/>
        <end position="402"/>
    </location>
</feature>